<reference evidence="2 3" key="1">
    <citation type="submission" date="2024-05" db="EMBL/GenBank/DDBJ databases">
        <title>Culex pipiens pipiens assembly and annotation.</title>
        <authorList>
            <person name="Alout H."/>
            <person name="Durand T."/>
        </authorList>
    </citation>
    <scope>NUCLEOTIDE SEQUENCE [LARGE SCALE GENOMIC DNA]</scope>
    <source>
        <strain evidence="2">HA-2024</strain>
        <tissue evidence="2">Whole body</tissue>
    </source>
</reference>
<protein>
    <submittedName>
        <fullName evidence="2">Uncharacterized protein</fullName>
    </submittedName>
</protein>
<dbReference type="AlphaFoldDB" id="A0ABD1D4Z8"/>
<evidence type="ECO:0000313" key="2">
    <source>
        <dbReference type="EMBL" id="KAL1394691.1"/>
    </source>
</evidence>
<gene>
    <name evidence="2" type="ORF">pipiens_001295</name>
</gene>
<proteinExistence type="predicted"/>
<evidence type="ECO:0000313" key="3">
    <source>
        <dbReference type="Proteomes" id="UP001562425"/>
    </source>
</evidence>
<feature type="chain" id="PRO_5044895237" evidence="1">
    <location>
        <begin position="20"/>
        <end position="125"/>
    </location>
</feature>
<keyword evidence="3" id="KW-1185">Reference proteome</keyword>
<accession>A0ABD1D4Z8</accession>
<keyword evidence="1" id="KW-0732">Signal</keyword>
<comment type="caution">
    <text evidence="2">The sequence shown here is derived from an EMBL/GenBank/DDBJ whole genome shotgun (WGS) entry which is preliminary data.</text>
</comment>
<evidence type="ECO:0000256" key="1">
    <source>
        <dbReference type="SAM" id="SignalP"/>
    </source>
</evidence>
<dbReference type="Proteomes" id="UP001562425">
    <property type="component" value="Unassembled WGS sequence"/>
</dbReference>
<dbReference type="EMBL" id="JBEHCU010007474">
    <property type="protein sequence ID" value="KAL1394691.1"/>
    <property type="molecule type" value="Genomic_DNA"/>
</dbReference>
<name>A0ABD1D4Z8_CULPP</name>
<feature type="signal peptide" evidence="1">
    <location>
        <begin position="1"/>
        <end position="19"/>
    </location>
</feature>
<sequence length="125" mass="14342">MKFALLVSLLLVSCGVLDAFNLTIGTRLPGDQLLRSWRLSAGPYTTPQTIQLTFDYRVEPSLFGPEHLTVMEFTRPDDYAPNDFGQMLLNSTHLYMTPLRHGMTEWWLDGKLYGIRGELFQEDEN</sequence>
<organism evidence="2 3">
    <name type="scientific">Culex pipiens pipiens</name>
    <name type="common">Northern house mosquito</name>
    <dbReference type="NCBI Taxonomy" id="38569"/>
    <lineage>
        <taxon>Eukaryota</taxon>
        <taxon>Metazoa</taxon>
        <taxon>Ecdysozoa</taxon>
        <taxon>Arthropoda</taxon>
        <taxon>Hexapoda</taxon>
        <taxon>Insecta</taxon>
        <taxon>Pterygota</taxon>
        <taxon>Neoptera</taxon>
        <taxon>Endopterygota</taxon>
        <taxon>Diptera</taxon>
        <taxon>Nematocera</taxon>
        <taxon>Culicoidea</taxon>
        <taxon>Culicidae</taxon>
        <taxon>Culicinae</taxon>
        <taxon>Culicini</taxon>
        <taxon>Culex</taxon>
        <taxon>Culex</taxon>
    </lineage>
</organism>